<dbReference type="Proteomes" id="UP000253729">
    <property type="component" value="Unassembled WGS sequence"/>
</dbReference>
<evidence type="ECO:0000313" key="6">
    <source>
        <dbReference type="EMBL" id="RDH30446.1"/>
    </source>
</evidence>
<dbReference type="EMBL" id="KZ852061">
    <property type="protein sequence ID" value="RDH30446.1"/>
    <property type="molecule type" value="Genomic_DNA"/>
</dbReference>
<dbReference type="AlphaFoldDB" id="A0A3F3PVS4"/>
<dbReference type="InterPro" id="IPR036864">
    <property type="entry name" value="Zn2-C6_fun-type_DNA-bd_sf"/>
</dbReference>
<keyword evidence="1" id="KW-0805">Transcription regulation</keyword>
<evidence type="ECO:0000256" key="4">
    <source>
        <dbReference type="ARBA" id="ARBA00023242"/>
    </source>
</evidence>
<feature type="region of interest" description="Disordered" evidence="5">
    <location>
        <begin position="1"/>
        <end position="20"/>
    </location>
</feature>
<sequence>MGRQRSKRASSSDMPEDDDVLSPISCEVCRQRKCKCDRRLYGEPMKMIFHLKRRTLLVSDIHL</sequence>
<keyword evidence="3" id="KW-0804">Transcription</keyword>
<evidence type="ECO:0000313" key="7">
    <source>
        <dbReference type="Proteomes" id="UP000253729"/>
    </source>
</evidence>
<keyword evidence="7" id="KW-1185">Reference proteome</keyword>
<dbReference type="RefSeq" id="XP_026623468.1">
    <property type="nucleotide sequence ID" value="XM_026776454.1"/>
</dbReference>
<evidence type="ECO:0008006" key="8">
    <source>
        <dbReference type="Google" id="ProtNLM"/>
    </source>
</evidence>
<reference evidence="6 7" key="1">
    <citation type="submission" date="2018-07" db="EMBL/GenBank/DDBJ databases">
        <title>The genomes of Aspergillus section Nigri reveals drivers in fungal speciation.</title>
        <authorList>
            <consortium name="DOE Joint Genome Institute"/>
            <person name="Vesth T.C."/>
            <person name="Nybo J."/>
            <person name="Theobald S."/>
            <person name="Brandl J."/>
            <person name="Frisvad J.C."/>
            <person name="Nielsen K.F."/>
            <person name="Lyhne E.K."/>
            <person name="Kogle M.E."/>
            <person name="Kuo A."/>
            <person name="Riley R."/>
            <person name="Clum A."/>
            <person name="Nolan M."/>
            <person name="Lipzen A."/>
            <person name="Salamov A."/>
            <person name="Henrissat B."/>
            <person name="Wiebenga A."/>
            <person name="De vries R.P."/>
            <person name="Grigoriev I.V."/>
            <person name="Mortensen U.H."/>
            <person name="Andersen M.R."/>
            <person name="Baker S.E."/>
        </authorList>
    </citation>
    <scope>NUCLEOTIDE SEQUENCE [LARGE SCALE GENOMIC DNA]</scope>
    <source>
        <strain evidence="6 7">CBS 139.54b</strain>
    </source>
</reference>
<accession>A0A3F3PVS4</accession>
<dbReference type="GeneID" id="38144810"/>
<gene>
    <name evidence="6" type="ORF">BDQ94DRAFT_75255</name>
</gene>
<dbReference type="SUPFAM" id="SSF57701">
    <property type="entry name" value="Zn2/Cys6 DNA-binding domain"/>
    <property type="match status" value="1"/>
</dbReference>
<dbReference type="GO" id="GO:0008270">
    <property type="term" value="F:zinc ion binding"/>
    <property type="evidence" value="ECO:0007669"/>
    <property type="project" value="InterPro"/>
</dbReference>
<keyword evidence="4" id="KW-0539">Nucleus</keyword>
<protein>
    <recommendedName>
        <fullName evidence="8">Zn(2)-C6 fungal-type domain-containing protein</fullName>
    </recommendedName>
</protein>
<evidence type="ECO:0000256" key="5">
    <source>
        <dbReference type="SAM" id="MobiDB-lite"/>
    </source>
</evidence>
<proteinExistence type="predicted"/>
<dbReference type="GO" id="GO:0000981">
    <property type="term" value="F:DNA-binding transcription factor activity, RNA polymerase II-specific"/>
    <property type="evidence" value="ECO:0007669"/>
    <property type="project" value="InterPro"/>
</dbReference>
<organism evidence="6 7">
    <name type="scientific">Aspergillus welwitschiae</name>
    <dbReference type="NCBI Taxonomy" id="1341132"/>
    <lineage>
        <taxon>Eukaryota</taxon>
        <taxon>Fungi</taxon>
        <taxon>Dikarya</taxon>
        <taxon>Ascomycota</taxon>
        <taxon>Pezizomycotina</taxon>
        <taxon>Eurotiomycetes</taxon>
        <taxon>Eurotiomycetidae</taxon>
        <taxon>Eurotiales</taxon>
        <taxon>Aspergillaceae</taxon>
        <taxon>Aspergillus</taxon>
        <taxon>Aspergillus subgen. Circumdati</taxon>
    </lineage>
</organism>
<evidence type="ECO:0000256" key="3">
    <source>
        <dbReference type="ARBA" id="ARBA00023163"/>
    </source>
</evidence>
<evidence type="ECO:0000256" key="1">
    <source>
        <dbReference type="ARBA" id="ARBA00023015"/>
    </source>
</evidence>
<evidence type="ECO:0000256" key="2">
    <source>
        <dbReference type="ARBA" id="ARBA00023125"/>
    </source>
</evidence>
<keyword evidence="2" id="KW-0238">DNA-binding</keyword>
<name>A0A3F3PVS4_9EURO</name>
<dbReference type="GO" id="GO:0003677">
    <property type="term" value="F:DNA binding"/>
    <property type="evidence" value="ECO:0007669"/>
    <property type="project" value="UniProtKB-KW"/>
</dbReference>